<dbReference type="CDD" id="cd23767">
    <property type="entry name" value="IQCD"/>
    <property type="match status" value="1"/>
</dbReference>
<feature type="non-terminal residue" evidence="6">
    <location>
        <position position="1"/>
    </location>
</feature>
<dbReference type="AlphaFoldDB" id="B3RQE5"/>
<feature type="domain" description="RING-type" evidence="5">
    <location>
        <begin position="109"/>
        <end position="151"/>
    </location>
</feature>
<dbReference type="HOGENOM" id="CLU_064517_0_0_1"/>
<dbReference type="GeneID" id="6751380"/>
<keyword evidence="2" id="KW-0862">Zinc</keyword>
<evidence type="ECO:0000256" key="3">
    <source>
        <dbReference type="PROSITE-ProRule" id="PRU00175"/>
    </source>
</evidence>
<dbReference type="Pfam" id="PF13639">
    <property type="entry name" value="zf-RING_2"/>
    <property type="match status" value="2"/>
</dbReference>
<reference evidence="6 7" key="1">
    <citation type="journal article" date="2008" name="Nature">
        <title>The Trichoplax genome and the nature of placozoans.</title>
        <authorList>
            <person name="Srivastava M."/>
            <person name="Begovic E."/>
            <person name="Chapman J."/>
            <person name="Putnam N.H."/>
            <person name="Hellsten U."/>
            <person name="Kawashima T."/>
            <person name="Kuo A."/>
            <person name="Mitros T."/>
            <person name="Salamov A."/>
            <person name="Carpenter M.L."/>
            <person name="Signorovitch A.Y."/>
            <person name="Moreno M.A."/>
            <person name="Kamm K."/>
            <person name="Grimwood J."/>
            <person name="Schmutz J."/>
            <person name="Shapiro H."/>
            <person name="Grigoriev I.V."/>
            <person name="Buss L.W."/>
            <person name="Schierwater B."/>
            <person name="Dellaporta S.L."/>
            <person name="Rokhsar D.S."/>
        </authorList>
    </citation>
    <scope>NUCLEOTIDE SEQUENCE [LARGE SCALE GENOMIC DNA]</scope>
    <source>
        <strain evidence="6 7">Grell-BS-1999</strain>
    </source>
</reference>
<dbReference type="SUPFAM" id="SSF57850">
    <property type="entry name" value="RING/U-box"/>
    <property type="match status" value="2"/>
</dbReference>
<dbReference type="Gene3D" id="1.20.5.190">
    <property type="match status" value="1"/>
</dbReference>
<evidence type="ECO:0000259" key="5">
    <source>
        <dbReference type="PROSITE" id="PS50089"/>
    </source>
</evidence>
<dbReference type="PhylomeDB" id="B3RQE5"/>
<dbReference type="FunCoup" id="B3RQE5">
    <property type="interactions" value="266"/>
</dbReference>
<accession>B3RQE5</accession>
<dbReference type="InterPro" id="IPR000048">
    <property type="entry name" value="IQ_motif_EF-hand-BS"/>
</dbReference>
<organism evidence="6 7">
    <name type="scientific">Trichoplax adhaerens</name>
    <name type="common">Trichoplax reptans</name>
    <dbReference type="NCBI Taxonomy" id="10228"/>
    <lineage>
        <taxon>Eukaryota</taxon>
        <taxon>Metazoa</taxon>
        <taxon>Placozoa</taxon>
        <taxon>Uniplacotomia</taxon>
        <taxon>Trichoplacea</taxon>
        <taxon>Trichoplacidae</taxon>
        <taxon>Trichoplax</taxon>
    </lineage>
</organism>
<dbReference type="CDD" id="cd16678">
    <property type="entry name" value="RING-H2_RNF32_rpt2"/>
    <property type="match status" value="1"/>
</dbReference>
<evidence type="ECO:0000313" key="6">
    <source>
        <dbReference type="EMBL" id="EDV27816.1"/>
    </source>
</evidence>
<evidence type="ECO:0000256" key="2">
    <source>
        <dbReference type="ARBA" id="ARBA00022833"/>
    </source>
</evidence>
<sequence>AVALQDHLVRSLSLNDPLNNRKSYVSPKKSTRKTKAVSKIDTGVKKPTPKKTLNTASHEKEYVIESRSKPLTLAQKFGIIDTPNKPLTEEEWARLKDKSNERQDSSLPCPICQEHFGNQQQILLSCSHVFHRTCLESYEKFSGRKTCPMCRKVEYQKRVIYEGSKINRVKCAIKIQSAWRGYVVRKWYANLRRTMPPKNPLLRQKFFQAKLAEITDTLVSSVNTDVDAFLADIDSSVAASRQIMSLADTSYDARLNENEWKKIQVQALRRSTLECPICIAPIEKPRASTSKSKNGNSKQLVILSCSHIFHQVCLEAFEEFSIQATKVCPVCRSHYVKRKLDLAAIAN</sequence>
<feature type="region of interest" description="Disordered" evidence="4">
    <location>
        <begin position="17"/>
        <end position="52"/>
    </location>
</feature>
<name>B3RQE5_TRIAD</name>
<dbReference type="SMART" id="SM00184">
    <property type="entry name" value="RING"/>
    <property type="match status" value="2"/>
</dbReference>
<dbReference type="EMBL" id="DS985242">
    <property type="protein sequence ID" value="EDV27816.1"/>
    <property type="molecule type" value="Genomic_DNA"/>
</dbReference>
<keyword evidence="1 3" id="KW-0863">Zinc-finger</keyword>
<gene>
    <name evidence="6" type="ORF">TRIADDRAFT_20747</name>
</gene>
<dbReference type="KEGG" id="tad:TRIADDRAFT_20747"/>
<dbReference type="PROSITE" id="PS50096">
    <property type="entry name" value="IQ"/>
    <property type="match status" value="1"/>
</dbReference>
<dbReference type="SMART" id="SM00015">
    <property type="entry name" value="IQ"/>
    <property type="match status" value="1"/>
</dbReference>
<dbReference type="RefSeq" id="XP_002109650.1">
    <property type="nucleotide sequence ID" value="XM_002109614.1"/>
</dbReference>
<dbReference type="GO" id="GO:0008270">
    <property type="term" value="F:zinc ion binding"/>
    <property type="evidence" value="ECO:0007669"/>
    <property type="project" value="UniProtKB-KW"/>
</dbReference>
<proteinExistence type="predicted"/>
<dbReference type="Proteomes" id="UP000009022">
    <property type="component" value="Unassembled WGS sequence"/>
</dbReference>
<feature type="domain" description="RING-type" evidence="5">
    <location>
        <begin position="275"/>
        <end position="332"/>
    </location>
</feature>
<evidence type="ECO:0000313" key="7">
    <source>
        <dbReference type="Proteomes" id="UP000009022"/>
    </source>
</evidence>
<dbReference type="PANTHER" id="PTHR14991:SF0">
    <property type="entry name" value="RING FINGER PROTEIN 32"/>
    <property type="match status" value="1"/>
</dbReference>
<dbReference type="InterPro" id="IPR013083">
    <property type="entry name" value="Znf_RING/FYVE/PHD"/>
</dbReference>
<dbReference type="STRING" id="10228.B3RQE5"/>
<protein>
    <recommendedName>
        <fullName evidence="5">RING-type domain-containing protein</fullName>
    </recommendedName>
</protein>
<dbReference type="PANTHER" id="PTHR14991">
    <property type="entry name" value="RING FINGER PROTEIN 32"/>
    <property type="match status" value="1"/>
</dbReference>
<evidence type="ECO:0000256" key="4">
    <source>
        <dbReference type="SAM" id="MobiDB-lite"/>
    </source>
</evidence>
<dbReference type="InterPro" id="IPR042862">
    <property type="entry name" value="RNF32"/>
</dbReference>
<dbReference type="Pfam" id="PF00612">
    <property type="entry name" value="IQ"/>
    <property type="match status" value="1"/>
</dbReference>
<keyword evidence="1 3" id="KW-0479">Metal-binding</keyword>
<dbReference type="InParanoid" id="B3RQE5"/>
<dbReference type="Gene3D" id="3.30.40.10">
    <property type="entry name" value="Zinc/RING finger domain, C3HC4 (zinc finger)"/>
    <property type="match status" value="2"/>
</dbReference>
<dbReference type="CDD" id="cd16677">
    <property type="entry name" value="RING-H2_RNF32_rpt1"/>
    <property type="match status" value="1"/>
</dbReference>
<dbReference type="OMA" id="PQENDWD"/>
<evidence type="ECO:0000256" key="1">
    <source>
        <dbReference type="ARBA" id="ARBA00022771"/>
    </source>
</evidence>
<dbReference type="eggNOG" id="KOG0800">
    <property type="taxonomic scope" value="Eukaryota"/>
</dbReference>
<dbReference type="PROSITE" id="PS50089">
    <property type="entry name" value="ZF_RING_2"/>
    <property type="match status" value="2"/>
</dbReference>
<dbReference type="CTD" id="6751380"/>
<dbReference type="InterPro" id="IPR001841">
    <property type="entry name" value="Znf_RING"/>
</dbReference>
<keyword evidence="7" id="KW-1185">Reference proteome</keyword>
<dbReference type="OrthoDB" id="8062037at2759"/>